<evidence type="ECO:0000313" key="3">
    <source>
        <dbReference type="EMBL" id="KAL2068123.1"/>
    </source>
</evidence>
<dbReference type="Pfam" id="PF08543">
    <property type="entry name" value="Phos_pyr_kin"/>
    <property type="match status" value="1"/>
</dbReference>
<dbReference type="Proteomes" id="UP001595075">
    <property type="component" value="Unassembled WGS sequence"/>
</dbReference>
<dbReference type="Gene3D" id="1.20.910.10">
    <property type="entry name" value="Heme oxygenase-like"/>
    <property type="match status" value="1"/>
</dbReference>
<dbReference type="NCBIfam" id="TIGR04306">
    <property type="entry name" value="salvage_TenA"/>
    <property type="match status" value="1"/>
</dbReference>
<dbReference type="SUPFAM" id="SSF48613">
    <property type="entry name" value="Heme oxygenase-like"/>
    <property type="match status" value="1"/>
</dbReference>
<proteinExistence type="predicted"/>
<dbReference type="Gene3D" id="3.40.1190.20">
    <property type="match status" value="1"/>
</dbReference>
<evidence type="ECO:0000313" key="4">
    <source>
        <dbReference type="Proteomes" id="UP001595075"/>
    </source>
</evidence>
<dbReference type="EMBL" id="JAZHXI010000009">
    <property type="protein sequence ID" value="KAL2068123.1"/>
    <property type="molecule type" value="Genomic_DNA"/>
</dbReference>
<dbReference type="NCBIfam" id="TIGR00097">
    <property type="entry name" value="HMP-P_kinase"/>
    <property type="match status" value="1"/>
</dbReference>
<dbReference type="PANTHER" id="PTHR20858:SF17">
    <property type="entry name" value="HYDROXYMETHYLPYRIMIDINE_PHOSPHOMETHYLPYRIMIDINE KINASE THI20-RELATED"/>
    <property type="match status" value="1"/>
</dbReference>
<dbReference type="SUPFAM" id="SSF53613">
    <property type="entry name" value="Ribokinase-like"/>
    <property type="match status" value="1"/>
</dbReference>
<dbReference type="InterPro" id="IPR013749">
    <property type="entry name" value="PM/HMP-P_kinase-1"/>
</dbReference>
<accession>A0ABR4CG57</accession>
<dbReference type="InterPro" id="IPR029056">
    <property type="entry name" value="Ribokinase-like"/>
</dbReference>
<sequence length="508" mass="55294">MAKGRVLVIAGSDSSGGAGLEADQKVIAAHGCYAMTATTALTAQNTMGVVDIHYTPPAFVQKLIDACISDVGVDVVKTGMLASAETIKIVAEALQLHHVATTVIDPVMVSTSGHQLLPSQAVKDLREHLLPIATIITPNVPEAMLLLSDNGSPAIEPKNVEELIEMTKAVQSLGPRYVLVKGGHLPFRKDGTIAATDAEKELMVDVLYGDGVVTLIETVYRRSKNTHGTGCSLASAIASNLANGLPMVQSVKRACRYVEAGIKTATDLGQGNGPINHFHSTYTLPFPPGRFVEYMLEREDVQPAWKEHTEHAFVSGLADGTLPIESFKYYLIQDYLYLVQFARANSLAAYKAKTIADIAAAAKIVGHIHHEMGLHISYCKEFGISKEEIEATEESQACTAYTRYILDIGQSQDWFALQIALAPCLIGYGEIAKRLHADPKTKRDGNIYWKWIENYVAADYVEAVNVGSYLLERNAALQSPQRIEELVKIFIHATKMETGFWDMGAGHK</sequence>
<dbReference type="CDD" id="cd01169">
    <property type="entry name" value="HMPP_kinase"/>
    <property type="match status" value="1"/>
</dbReference>
<feature type="domain" description="Pyridoxamine kinase/Phosphomethylpyrimidine kinase" evidence="2">
    <location>
        <begin position="13"/>
        <end position="276"/>
    </location>
</feature>
<evidence type="ECO:0000259" key="1">
    <source>
        <dbReference type="Pfam" id="PF03070"/>
    </source>
</evidence>
<dbReference type="PANTHER" id="PTHR20858">
    <property type="entry name" value="PHOSPHOMETHYLPYRIMIDINE KINASE"/>
    <property type="match status" value="1"/>
</dbReference>
<dbReference type="CDD" id="cd19367">
    <property type="entry name" value="TenA_C_ScTHI20-like"/>
    <property type="match status" value="1"/>
</dbReference>
<dbReference type="Pfam" id="PF03070">
    <property type="entry name" value="TENA_THI-4"/>
    <property type="match status" value="1"/>
</dbReference>
<gene>
    <name evidence="3" type="ORF">VTL71DRAFT_16221</name>
</gene>
<dbReference type="InterPro" id="IPR027574">
    <property type="entry name" value="Thiaminase_II"/>
</dbReference>
<reference evidence="3 4" key="1">
    <citation type="journal article" date="2024" name="Commun. Biol.">
        <title>Comparative genomic analysis of thermophilic fungi reveals convergent evolutionary adaptations and gene losses.</title>
        <authorList>
            <person name="Steindorff A.S."/>
            <person name="Aguilar-Pontes M.V."/>
            <person name="Robinson A.J."/>
            <person name="Andreopoulos B."/>
            <person name="LaButti K."/>
            <person name="Kuo A."/>
            <person name="Mondo S."/>
            <person name="Riley R."/>
            <person name="Otillar R."/>
            <person name="Haridas S."/>
            <person name="Lipzen A."/>
            <person name="Grimwood J."/>
            <person name="Schmutz J."/>
            <person name="Clum A."/>
            <person name="Reid I.D."/>
            <person name="Moisan M.C."/>
            <person name="Butler G."/>
            <person name="Nguyen T.T.M."/>
            <person name="Dewar K."/>
            <person name="Conant G."/>
            <person name="Drula E."/>
            <person name="Henrissat B."/>
            <person name="Hansel C."/>
            <person name="Singer S."/>
            <person name="Hutchinson M.I."/>
            <person name="de Vries R.P."/>
            <person name="Natvig D.O."/>
            <person name="Powell A.J."/>
            <person name="Tsang A."/>
            <person name="Grigoriev I.V."/>
        </authorList>
    </citation>
    <scope>NUCLEOTIDE SEQUENCE [LARGE SCALE GENOMIC DNA]</scope>
    <source>
        <strain evidence="3 4">CBS 494.80</strain>
    </source>
</reference>
<organism evidence="3 4">
    <name type="scientific">Oculimacula yallundae</name>
    <dbReference type="NCBI Taxonomy" id="86028"/>
    <lineage>
        <taxon>Eukaryota</taxon>
        <taxon>Fungi</taxon>
        <taxon>Dikarya</taxon>
        <taxon>Ascomycota</taxon>
        <taxon>Pezizomycotina</taxon>
        <taxon>Leotiomycetes</taxon>
        <taxon>Helotiales</taxon>
        <taxon>Ploettnerulaceae</taxon>
        <taxon>Oculimacula</taxon>
    </lineage>
</organism>
<dbReference type="InterPro" id="IPR004305">
    <property type="entry name" value="Thiaminase-2/PQQC"/>
</dbReference>
<name>A0ABR4CG57_9HELO</name>
<protein>
    <submittedName>
        <fullName evidence="3">Uncharacterized protein</fullName>
    </submittedName>
</protein>
<evidence type="ECO:0000259" key="2">
    <source>
        <dbReference type="Pfam" id="PF08543"/>
    </source>
</evidence>
<keyword evidence="4" id="KW-1185">Reference proteome</keyword>
<feature type="domain" description="Thiaminase-2/PQQC" evidence="1">
    <location>
        <begin position="300"/>
        <end position="504"/>
    </location>
</feature>
<comment type="caution">
    <text evidence="3">The sequence shown here is derived from an EMBL/GenBank/DDBJ whole genome shotgun (WGS) entry which is preliminary data.</text>
</comment>
<dbReference type="InterPro" id="IPR016084">
    <property type="entry name" value="Haem_Oase-like_multi-hlx"/>
</dbReference>
<dbReference type="InterPro" id="IPR004399">
    <property type="entry name" value="HMP/HMP-P_kinase_dom"/>
</dbReference>